<name>A0A0V7ZSM3_9CYAN</name>
<accession>A0A0V7ZSM3</accession>
<dbReference type="OrthoDB" id="428681at2"/>
<comment type="caution">
    <text evidence="3">The sequence shown here is derived from an EMBL/GenBank/DDBJ whole genome shotgun (WGS) entry which is preliminary data.</text>
</comment>
<feature type="compositionally biased region" description="Acidic residues" evidence="1">
    <location>
        <begin position="242"/>
        <end position="257"/>
    </location>
</feature>
<feature type="transmembrane region" description="Helical" evidence="2">
    <location>
        <begin position="45"/>
        <end position="66"/>
    </location>
</feature>
<keyword evidence="2" id="KW-1133">Transmembrane helix</keyword>
<proteinExistence type="predicted"/>
<evidence type="ECO:0000313" key="3">
    <source>
        <dbReference type="EMBL" id="KST67676.1"/>
    </source>
</evidence>
<dbReference type="EMBL" id="LMTZ01000085">
    <property type="protein sequence ID" value="KST67676.1"/>
    <property type="molecule type" value="Genomic_DNA"/>
</dbReference>
<reference evidence="3 4" key="1">
    <citation type="journal article" date="2015" name="Genome Announc.">
        <title>Draft Genome of the Euendolithic (true boring) Cyanobacterium Mastigocoleus testarum strain BC008.</title>
        <authorList>
            <person name="Guida B.S."/>
            <person name="Garcia-Pichel F."/>
        </authorList>
    </citation>
    <scope>NUCLEOTIDE SEQUENCE [LARGE SCALE GENOMIC DNA]</scope>
    <source>
        <strain evidence="3 4">BC008</strain>
    </source>
</reference>
<feature type="region of interest" description="Disordered" evidence="1">
    <location>
        <begin position="77"/>
        <end position="211"/>
    </location>
</feature>
<dbReference type="Proteomes" id="UP000053372">
    <property type="component" value="Unassembled WGS sequence"/>
</dbReference>
<feature type="compositionally biased region" description="Basic and acidic residues" evidence="1">
    <location>
        <begin position="100"/>
        <end position="110"/>
    </location>
</feature>
<sequence>MSVNRWIFLVVVLGGLTLFIAQNLSVVPPLPLVFLGVQTQALPLSIWILISIIAGAIAYEFIASLLKLPNLRQPRDTFKSFSNRRNRQTKTSTRGYSQRYSREAESRSEDNNTSPPRGTTRNQTRQYDDYDSWENAGEVDDWDFEDEREEASDYSRDTRVRDTDTSRNNQTTQSNDDFDSDSDSDSDSDFDYDPGYSYNSREAKNSGVGRVESIYDADYRVITSPYKSSSAEQFDEAKNQEDDYDDEWDFLEDDDFEVKDKRPQK</sequence>
<feature type="compositionally biased region" description="Polar residues" evidence="1">
    <location>
        <begin position="89"/>
        <end position="99"/>
    </location>
</feature>
<feature type="region of interest" description="Disordered" evidence="1">
    <location>
        <begin position="225"/>
        <end position="265"/>
    </location>
</feature>
<dbReference type="AlphaFoldDB" id="A0A0V7ZSM3"/>
<feature type="compositionally biased region" description="Polar residues" evidence="1">
    <location>
        <begin position="111"/>
        <end position="125"/>
    </location>
</feature>
<evidence type="ECO:0000256" key="1">
    <source>
        <dbReference type="SAM" id="MobiDB-lite"/>
    </source>
</evidence>
<evidence type="ECO:0000256" key="2">
    <source>
        <dbReference type="SAM" id="Phobius"/>
    </source>
</evidence>
<feature type="compositionally biased region" description="Acidic residues" evidence="1">
    <location>
        <begin position="176"/>
        <end position="192"/>
    </location>
</feature>
<dbReference type="RefSeq" id="WP_027843742.1">
    <property type="nucleotide sequence ID" value="NZ_LMTZ01000085.1"/>
</dbReference>
<organism evidence="3 4">
    <name type="scientific">Mastigocoleus testarum BC008</name>
    <dbReference type="NCBI Taxonomy" id="371196"/>
    <lineage>
        <taxon>Bacteria</taxon>
        <taxon>Bacillati</taxon>
        <taxon>Cyanobacteriota</taxon>
        <taxon>Cyanophyceae</taxon>
        <taxon>Nostocales</taxon>
        <taxon>Hapalosiphonaceae</taxon>
        <taxon>Mastigocoleus</taxon>
    </lineage>
</organism>
<feature type="compositionally biased region" description="Acidic residues" evidence="1">
    <location>
        <begin position="129"/>
        <end position="150"/>
    </location>
</feature>
<keyword evidence="4" id="KW-1185">Reference proteome</keyword>
<protein>
    <recommendedName>
        <fullName evidence="5">LapA family protein</fullName>
    </recommendedName>
</protein>
<gene>
    <name evidence="3" type="ORF">BC008_43755</name>
</gene>
<evidence type="ECO:0008006" key="5">
    <source>
        <dbReference type="Google" id="ProtNLM"/>
    </source>
</evidence>
<keyword evidence="2" id="KW-0812">Transmembrane</keyword>
<evidence type="ECO:0000313" key="4">
    <source>
        <dbReference type="Proteomes" id="UP000053372"/>
    </source>
</evidence>
<keyword evidence="2" id="KW-0472">Membrane</keyword>
<feature type="compositionally biased region" description="Basic and acidic residues" evidence="1">
    <location>
        <begin position="151"/>
        <end position="165"/>
    </location>
</feature>